<organism evidence="1 2">
    <name type="scientific">Plesiocystis pacifica SIR-1</name>
    <dbReference type="NCBI Taxonomy" id="391625"/>
    <lineage>
        <taxon>Bacteria</taxon>
        <taxon>Pseudomonadati</taxon>
        <taxon>Myxococcota</taxon>
        <taxon>Polyangia</taxon>
        <taxon>Nannocystales</taxon>
        <taxon>Nannocystaceae</taxon>
        <taxon>Plesiocystis</taxon>
    </lineage>
</organism>
<name>A6FXG6_9BACT</name>
<accession>A6FXG6</accession>
<evidence type="ECO:0000313" key="2">
    <source>
        <dbReference type="Proteomes" id="UP000005801"/>
    </source>
</evidence>
<dbReference type="AlphaFoldDB" id="A6FXG6"/>
<proteinExistence type="predicted"/>
<comment type="caution">
    <text evidence="1">The sequence shown here is derived from an EMBL/GenBank/DDBJ whole genome shotgun (WGS) entry which is preliminary data.</text>
</comment>
<reference evidence="1 2" key="1">
    <citation type="submission" date="2007-06" db="EMBL/GenBank/DDBJ databases">
        <authorList>
            <person name="Shimkets L."/>
            <person name="Ferriera S."/>
            <person name="Johnson J."/>
            <person name="Kravitz S."/>
            <person name="Beeson K."/>
            <person name="Sutton G."/>
            <person name="Rogers Y.-H."/>
            <person name="Friedman R."/>
            <person name="Frazier M."/>
            <person name="Venter J.C."/>
        </authorList>
    </citation>
    <scope>NUCLEOTIDE SEQUENCE [LARGE SCALE GENOMIC DNA]</scope>
    <source>
        <strain evidence="1 2">SIR-1</strain>
    </source>
</reference>
<gene>
    <name evidence="1" type="ORF">PPSIR1_21594</name>
</gene>
<dbReference type="EMBL" id="ABCS01000002">
    <property type="protein sequence ID" value="EDM81554.1"/>
    <property type="molecule type" value="Genomic_DNA"/>
</dbReference>
<dbReference type="Proteomes" id="UP000005801">
    <property type="component" value="Unassembled WGS sequence"/>
</dbReference>
<keyword evidence="2" id="KW-1185">Reference proteome</keyword>
<evidence type="ECO:0000313" key="1">
    <source>
        <dbReference type="EMBL" id="EDM81554.1"/>
    </source>
</evidence>
<protein>
    <submittedName>
        <fullName evidence="1">Uncharacterized protein</fullName>
    </submittedName>
</protein>
<sequence length="291" mass="31133">MLCTGLAEEVEGESGGWLEARSLDDPDIQALLQPDWPWEPALLEVDGDEVRRYAGFAMRRRLLVGLGPKKAWRVAQIVSRARVDPDRRQVLRGAVGLAAAVALWPREALARGRASHVARATGDRIPLSAGETEGHVARALASADLAHVGERAEFAATPVAAYRALLSDGTEERVVEFATRSGGKVVYYERAGAAVASKAYYLEADDQGARLLALSVNGEGVELGEGGTFVPRPENASTSGCGWEVRSKCRSCGGSSKRPTEELCYCCLGGLTQSKTCINCQVSWWGPCGLC</sequence>
<dbReference type="STRING" id="391625.PPSIR1_21594"/>